<dbReference type="Proteomes" id="UP000244527">
    <property type="component" value="Chromosome"/>
</dbReference>
<dbReference type="EMBL" id="CP020918">
    <property type="protein sequence ID" value="AWG23270.1"/>
    <property type="molecule type" value="Genomic_DNA"/>
</dbReference>
<evidence type="ECO:0008006" key="3">
    <source>
        <dbReference type="Google" id="ProtNLM"/>
    </source>
</evidence>
<reference evidence="1 2" key="1">
    <citation type="submission" date="2017-04" db="EMBL/GenBank/DDBJ databases">
        <title>Compelte genome sequence of WV33.</title>
        <authorList>
            <person name="Lee P.C."/>
        </authorList>
    </citation>
    <scope>NUCLEOTIDE SEQUENCE [LARGE SCALE GENOMIC DNA]</scope>
    <source>
        <strain evidence="1 2">WV33</strain>
    </source>
</reference>
<evidence type="ECO:0000313" key="2">
    <source>
        <dbReference type="Proteomes" id="UP000244527"/>
    </source>
</evidence>
<name>A0A2S1LHK1_9FLAO</name>
<dbReference type="OrthoDB" id="9800955at2"/>
<dbReference type="KEGG" id="ffa:FFWV33_17920"/>
<sequence>MKKLIIIVLVSIGFFFTGCEKESITGTPSYSDVTWYASNGLNVTTATVTPPPTEIVAGKALSVYDLSQGALTHEWKISTGASFLLPGFKNASPVGTVNDLTAFIDPSKGLTTTDYTVFILFPTAGDYTVTLRDTFKEKVTYKGSVPVEAVLIDGVWVFEQTFKIKVI</sequence>
<organism evidence="1 2">
    <name type="scientific">Flavobacterium faecale</name>
    <dbReference type="NCBI Taxonomy" id="1355330"/>
    <lineage>
        <taxon>Bacteria</taxon>
        <taxon>Pseudomonadati</taxon>
        <taxon>Bacteroidota</taxon>
        <taxon>Flavobacteriia</taxon>
        <taxon>Flavobacteriales</taxon>
        <taxon>Flavobacteriaceae</taxon>
        <taxon>Flavobacterium</taxon>
    </lineage>
</organism>
<accession>A0A2S1LHK1</accession>
<dbReference type="AlphaFoldDB" id="A0A2S1LHK1"/>
<gene>
    <name evidence="1" type="ORF">FFWV33_17920</name>
</gene>
<evidence type="ECO:0000313" key="1">
    <source>
        <dbReference type="EMBL" id="AWG23270.1"/>
    </source>
</evidence>
<proteinExistence type="predicted"/>
<dbReference type="RefSeq" id="WP_108742168.1">
    <property type="nucleotide sequence ID" value="NZ_CP020918.1"/>
</dbReference>
<dbReference type="PROSITE" id="PS51257">
    <property type="entry name" value="PROKAR_LIPOPROTEIN"/>
    <property type="match status" value="1"/>
</dbReference>
<protein>
    <recommendedName>
        <fullName evidence="3">PKD domain-containing protein</fullName>
    </recommendedName>
</protein>
<keyword evidence="2" id="KW-1185">Reference proteome</keyword>